<evidence type="ECO:0000313" key="1">
    <source>
        <dbReference type="EMBL" id="JAH51200.1"/>
    </source>
</evidence>
<dbReference type="AlphaFoldDB" id="A0A0E9TE59"/>
<accession>A0A0E9TE59</accession>
<dbReference type="EMBL" id="GBXM01057377">
    <property type="protein sequence ID" value="JAH51200.1"/>
    <property type="molecule type" value="Transcribed_RNA"/>
</dbReference>
<organism evidence="1">
    <name type="scientific">Anguilla anguilla</name>
    <name type="common">European freshwater eel</name>
    <name type="synonym">Muraena anguilla</name>
    <dbReference type="NCBI Taxonomy" id="7936"/>
    <lineage>
        <taxon>Eukaryota</taxon>
        <taxon>Metazoa</taxon>
        <taxon>Chordata</taxon>
        <taxon>Craniata</taxon>
        <taxon>Vertebrata</taxon>
        <taxon>Euteleostomi</taxon>
        <taxon>Actinopterygii</taxon>
        <taxon>Neopterygii</taxon>
        <taxon>Teleostei</taxon>
        <taxon>Anguilliformes</taxon>
        <taxon>Anguillidae</taxon>
        <taxon>Anguilla</taxon>
    </lineage>
</organism>
<sequence>MKSGRGQILFHDTKYHNILHF</sequence>
<reference evidence="1" key="1">
    <citation type="submission" date="2014-11" db="EMBL/GenBank/DDBJ databases">
        <authorList>
            <person name="Amaro Gonzalez C."/>
        </authorList>
    </citation>
    <scope>NUCLEOTIDE SEQUENCE</scope>
</reference>
<protein>
    <submittedName>
        <fullName evidence="1">Uncharacterized protein</fullName>
    </submittedName>
</protein>
<name>A0A0E9TE59_ANGAN</name>
<proteinExistence type="predicted"/>
<reference evidence="1" key="2">
    <citation type="journal article" date="2015" name="Fish Shellfish Immunol.">
        <title>Early steps in the European eel (Anguilla anguilla)-Vibrio vulnificus interaction in the gills: Role of the RtxA13 toxin.</title>
        <authorList>
            <person name="Callol A."/>
            <person name="Pajuelo D."/>
            <person name="Ebbesson L."/>
            <person name="Teles M."/>
            <person name="MacKenzie S."/>
            <person name="Amaro C."/>
        </authorList>
    </citation>
    <scope>NUCLEOTIDE SEQUENCE</scope>
</reference>